<feature type="signal peptide" evidence="2">
    <location>
        <begin position="1"/>
        <end position="37"/>
    </location>
</feature>
<dbReference type="KEGG" id="smao:CAG99_07855"/>
<dbReference type="GO" id="GO:0015833">
    <property type="term" value="P:peptide transport"/>
    <property type="evidence" value="ECO:0007669"/>
    <property type="project" value="TreeGrafter"/>
</dbReference>
<evidence type="ECO:0000256" key="1">
    <source>
        <dbReference type="SAM" id="MobiDB-lite"/>
    </source>
</evidence>
<evidence type="ECO:0000313" key="5">
    <source>
        <dbReference type="Proteomes" id="UP000194218"/>
    </source>
</evidence>
<dbReference type="GO" id="GO:1904680">
    <property type="term" value="F:peptide transmembrane transporter activity"/>
    <property type="evidence" value="ECO:0007669"/>
    <property type="project" value="TreeGrafter"/>
</dbReference>
<dbReference type="GO" id="GO:0042597">
    <property type="term" value="C:periplasmic space"/>
    <property type="evidence" value="ECO:0007669"/>
    <property type="project" value="UniProtKB-ARBA"/>
</dbReference>
<feature type="region of interest" description="Disordered" evidence="1">
    <location>
        <begin position="302"/>
        <end position="332"/>
    </location>
</feature>
<feature type="chain" id="PRO_5038795319" description="Solute-binding protein family 5 domain-containing protein" evidence="2">
    <location>
        <begin position="38"/>
        <end position="680"/>
    </location>
</feature>
<dbReference type="EMBL" id="CP021121">
    <property type="protein sequence ID" value="ARQ68783.1"/>
    <property type="molecule type" value="Genomic_DNA"/>
</dbReference>
<dbReference type="PIRSF" id="PIRSF002741">
    <property type="entry name" value="MppA"/>
    <property type="match status" value="1"/>
</dbReference>
<keyword evidence="5" id="KW-1185">Reference proteome</keyword>
<dbReference type="OrthoDB" id="7888869at2"/>
<dbReference type="Gene3D" id="3.10.105.10">
    <property type="entry name" value="Dipeptide-binding Protein, Domain 3"/>
    <property type="match status" value="1"/>
</dbReference>
<dbReference type="PANTHER" id="PTHR30290:SF65">
    <property type="entry name" value="MONOACYL PHOSPHATIDYLINOSITOL TETRAMANNOSIDE-BINDING PROTEIN LPQW-RELATED"/>
    <property type="match status" value="1"/>
</dbReference>
<dbReference type="GO" id="GO:0043190">
    <property type="term" value="C:ATP-binding cassette (ABC) transporter complex"/>
    <property type="evidence" value="ECO:0007669"/>
    <property type="project" value="InterPro"/>
</dbReference>
<accession>A0A1W7CVD2</accession>
<dbReference type="RefSeq" id="WP_086158287.1">
    <property type="nucleotide sequence ID" value="NZ_CP021121.1"/>
</dbReference>
<dbReference type="SUPFAM" id="SSF53850">
    <property type="entry name" value="Periplasmic binding protein-like II"/>
    <property type="match status" value="2"/>
</dbReference>
<dbReference type="AlphaFoldDB" id="A0A1W7CVD2"/>
<feature type="region of interest" description="Disordered" evidence="1">
    <location>
        <begin position="480"/>
        <end position="504"/>
    </location>
</feature>
<feature type="domain" description="Solute-binding protein family 5" evidence="3">
    <location>
        <begin position="127"/>
        <end position="296"/>
    </location>
</feature>
<feature type="compositionally biased region" description="Low complexity" evidence="1">
    <location>
        <begin position="319"/>
        <end position="332"/>
    </location>
</feature>
<organism evidence="4 5">
    <name type="scientific">Streptomyces marincola</name>
    <dbReference type="NCBI Taxonomy" id="2878388"/>
    <lineage>
        <taxon>Bacteria</taxon>
        <taxon>Bacillati</taxon>
        <taxon>Actinomycetota</taxon>
        <taxon>Actinomycetes</taxon>
        <taxon>Kitasatosporales</taxon>
        <taxon>Streptomycetaceae</taxon>
        <taxon>Streptomyces</taxon>
    </lineage>
</organism>
<evidence type="ECO:0000259" key="3">
    <source>
        <dbReference type="Pfam" id="PF00496"/>
    </source>
</evidence>
<dbReference type="InterPro" id="IPR000914">
    <property type="entry name" value="SBP_5_dom"/>
</dbReference>
<keyword evidence="2" id="KW-0732">Signal</keyword>
<dbReference type="InterPro" id="IPR030678">
    <property type="entry name" value="Peptide/Ni-bd"/>
</dbReference>
<dbReference type="CDD" id="cd08501">
    <property type="entry name" value="PBP2_Lpqw"/>
    <property type="match status" value="1"/>
</dbReference>
<feature type="domain" description="Solute-binding protein family 5" evidence="3">
    <location>
        <begin position="383"/>
        <end position="578"/>
    </location>
</feature>
<name>A0A1W7CVD2_9ACTN</name>
<gene>
    <name evidence="4" type="ORF">CAG99_07855</name>
</gene>
<dbReference type="Gene3D" id="3.40.190.10">
    <property type="entry name" value="Periplasmic binding protein-like II"/>
    <property type="match status" value="1"/>
</dbReference>
<sequence length="680" mass="72429">MSGASAIQAPRRGPRRRRALAALAAGSAVLLPLLAVAGCTGADDRDRTAAGAAQSVATARRAQLTSGGSATWAVDRLPATLNAYQFEADGGTDRIASAVLPMLFTVDAQGRPRLNTDYLRSAEITAREPRQTVVYTLHPDAAWSDGEPLTAADFVAQWKALGGEDKEYWSARHAGYDRVENVTKGPGRHQVEVTFTKPYADWKSLFSPLYPRAVTADPDRFNDGARGELPATAGPFRIGEVDRDAGRITLVRDEDWWGEPALLDRLVLAAVPRAERRAALLAGDLDIAEVAPADADGITAAGAAREAGRRGARDDDAGARAPGAEGPDGRATTDALHDLAAARLAGADAADATERYAYAWAEAERARERAFDTREEAVRRRLAGFTVHRAYEASYTHLALNAQSPALTDERVRWAIARALDREELAARVHDPAGLPARALGSHLRVLGQTGYRDNSDALGATGADTASALLEEAGWRPGDVRAGGAAGERRDDGKAPGAGGVPVRAKDGQALELRFVVPSGDDAAHLRATARRIVESLAPIGVSARLVEVGRDAFFPDHVTAGDFDLAVFSWPATAYPATDAKPLFTKPRPIPGGEALIGQNYTRVGTDHIDQLLDQAAGELDEEEYDGILNRADARIWAAAGSIPLYQRPELVAVRQDLAGVGAFGLATPRWQDIGYRK</sequence>
<dbReference type="Gene3D" id="3.90.76.10">
    <property type="entry name" value="Dipeptide-binding Protein, Domain 1"/>
    <property type="match status" value="1"/>
</dbReference>
<evidence type="ECO:0000256" key="2">
    <source>
        <dbReference type="SAM" id="SignalP"/>
    </source>
</evidence>
<dbReference type="InterPro" id="IPR039424">
    <property type="entry name" value="SBP_5"/>
</dbReference>
<dbReference type="PANTHER" id="PTHR30290">
    <property type="entry name" value="PERIPLASMIC BINDING COMPONENT OF ABC TRANSPORTER"/>
    <property type="match status" value="1"/>
</dbReference>
<dbReference type="Pfam" id="PF00496">
    <property type="entry name" value="SBP_bac_5"/>
    <property type="match status" value="2"/>
</dbReference>
<evidence type="ECO:0000313" key="4">
    <source>
        <dbReference type="EMBL" id="ARQ68783.1"/>
    </source>
</evidence>
<dbReference type="Proteomes" id="UP000194218">
    <property type="component" value="Chromosome"/>
</dbReference>
<protein>
    <recommendedName>
        <fullName evidence="3">Solute-binding protein family 5 domain-containing protein</fullName>
    </recommendedName>
</protein>
<reference evidence="4 5" key="1">
    <citation type="submission" date="2017-05" db="EMBL/GenBank/DDBJ databases">
        <title>Complete genome sequence of Streptomyces sp. SCSIO 03032 revealed the diverse biosynthetic pathways for its bioactive secondary metabolites.</title>
        <authorList>
            <person name="Ma L."/>
            <person name="Zhu Y."/>
            <person name="Zhang W."/>
            <person name="Zhang G."/>
            <person name="Tian X."/>
            <person name="Zhang S."/>
            <person name="Zhang C."/>
        </authorList>
    </citation>
    <scope>NUCLEOTIDE SEQUENCE [LARGE SCALE GENOMIC DNA]</scope>
    <source>
        <strain evidence="4 5">SCSIO 03032</strain>
    </source>
</reference>
<feature type="compositionally biased region" description="Basic and acidic residues" evidence="1">
    <location>
        <begin position="306"/>
        <end position="318"/>
    </location>
</feature>
<proteinExistence type="predicted"/>